<evidence type="ECO:0000259" key="8">
    <source>
        <dbReference type="Pfam" id="PF00590"/>
    </source>
</evidence>
<dbReference type="STRING" id="656519.Halsa_2198"/>
<dbReference type="GO" id="GO:0046026">
    <property type="term" value="F:precorrin-4 C11-methyltransferase activity"/>
    <property type="evidence" value="ECO:0007669"/>
    <property type="project" value="UniProtKB-EC"/>
</dbReference>
<dbReference type="InterPro" id="IPR014777">
    <property type="entry name" value="4pyrrole_Mease_sub1"/>
</dbReference>
<dbReference type="EC" id="4.99.1.3" evidence="9"/>
<gene>
    <name evidence="9" type="ordered locus">Halsa_2198</name>
</gene>
<dbReference type="PROSITE" id="PS00840">
    <property type="entry name" value="SUMT_2"/>
    <property type="match status" value="1"/>
</dbReference>
<keyword evidence="4 7" id="KW-0489">Methyltransferase</keyword>
<name>E4RK97_HALHG</name>
<comment type="similarity">
    <text evidence="2 7">Belongs to the precorrin methyltransferase family.</text>
</comment>
<evidence type="ECO:0000256" key="2">
    <source>
        <dbReference type="ARBA" id="ARBA00005879"/>
    </source>
</evidence>
<dbReference type="InterPro" id="IPR000878">
    <property type="entry name" value="4pyrrol_Mease"/>
</dbReference>
<evidence type="ECO:0000313" key="10">
    <source>
        <dbReference type="Proteomes" id="UP000007434"/>
    </source>
</evidence>
<evidence type="ECO:0000256" key="4">
    <source>
        <dbReference type="ARBA" id="ARBA00022603"/>
    </source>
</evidence>
<accession>E4RK97</accession>
<keyword evidence="6" id="KW-0949">S-adenosyl-L-methionine</keyword>
<dbReference type="HOGENOM" id="CLU_041120_0_0_9"/>
<dbReference type="PANTHER" id="PTHR45790">
    <property type="entry name" value="SIROHEME SYNTHASE-RELATED"/>
    <property type="match status" value="1"/>
</dbReference>
<evidence type="ECO:0000313" key="9">
    <source>
        <dbReference type="EMBL" id="ADQ15610.1"/>
    </source>
</evidence>
<dbReference type="Gene3D" id="3.40.50.1400">
    <property type="match status" value="2"/>
</dbReference>
<dbReference type="CDD" id="cd03412">
    <property type="entry name" value="CbiK_N"/>
    <property type="match status" value="1"/>
</dbReference>
<feature type="domain" description="Tetrapyrrole methylase" evidence="8">
    <location>
        <begin position="2"/>
        <end position="206"/>
    </location>
</feature>
<dbReference type="SUPFAM" id="SSF53790">
    <property type="entry name" value="Tetrapyrrole methylase"/>
    <property type="match status" value="1"/>
</dbReference>
<dbReference type="EC" id="2.1.1.133" evidence="9"/>
<dbReference type="KEGG" id="has:Halsa_2198"/>
<dbReference type="Gene3D" id="3.40.1010.10">
    <property type="entry name" value="Cobalt-precorrin-4 Transmethylase, Domain 1"/>
    <property type="match status" value="1"/>
</dbReference>
<dbReference type="RefSeq" id="WP_013406677.1">
    <property type="nucleotide sequence ID" value="NC_014654.1"/>
</dbReference>
<proteinExistence type="inferred from homology"/>
<comment type="pathway">
    <text evidence="1">Cofactor biosynthesis; adenosylcobalamin biosynthesis.</text>
</comment>
<keyword evidence="3" id="KW-0169">Cobalamin biosynthesis</keyword>
<reference evidence="9 10" key="2">
    <citation type="journal article" date="2011" name="J. Bacteriol.">
        <title>Complete Genome Sequence of the Haloalkaliphilic, Hydrogen Producing Halanaerobium hydrogenoformans.</title>
        <authorList>
            <person name="Brown S.D."/>
            <person name="Begemann M.B."/>
            <person name="Mormile M.R."/>
            <person name="Wall J.D."/>
            <person name="Han C.S."/>
            <person name="Goodwin L.A."/>
            <person name="Pitluck S."/>
            <person name="Land M.L."/>
            <person name="Hauser L.J."/>
            <person name="Elias D.A."/>
        </authorList>
    </citation>
    <scope>NUCLEOTIDE SEQUENCE [LARGE SCALE GENOMIC DNA]</scope>
    <source>
        <strain evidence="10">sapolanicus</strain>
    </source>
</reference>
<dbReference type="InterPro" id="IPR003043">
    <property type="entry name" value="Uropor_MeTrfase_CS"/>
</dbReference>
<evidence type="ECO:0000256" key="1">
    <source>
        <dbReference type="ARBA" id="ARBA00004953"/>
    </source>
</evidence>
<dbReference type="Pfam" id="PF06180">
    <property type="entry name" value="CbiK"/>
    <property type="match status" value="1"/>
</dbReference>
<dbReference type="GO" id="GO:0016852">
    <property type="term" value="F:sirohydrochlorin cobaltochelatase activity"/>
    <property type="evidence" value="ECO:0007669"/>
    <property type="project" value="UniProtKB-EC"/>
</dbReference>
<dbReference type="CDD" id="cd11641">
    <property type="entry name" value="Precorrin-4_C11-MT"/>
    <property type="match status" value="1"/>
</dbReference>
<dbReference type="OrthoDB" id="9815856at2"/>
<dbReference type="Proteomes" id="UP000007434">
    <property type="component" value="Chromosome"/>
</dbReference>
<dbReference type="Gene3D" id="3.30.950.10">
    <property type="entry name" value="Methyltransferase, Cobalt-precorrin-4 Transmethylase, Domain 2"/>
    <property type="match status" value="1"/>
</dbReference>
<dbReference type="AlphaFoldDB" id="E4RK97"/>
<dbReference type="InterPro" id="IPR014776">
    <property type="entry name" value="4pyrrole_Mease_sub2"/>
</dbReference>
<keyword evidence="5 7" id="KW-0808">Transferase</keyword>
<dbReference type="NCBIfam" id="TIGR01465">
    <property type="entry name" value="cobM_cbiF"/>
    <property type="match status" value="1"/>
</dbReference>
<keyword evidence="10" id="KW-1185">Reference proteome</keyword>
<dbReference type="GO" id="GO:0019251">
    <property type="term" value="P:anaerobic cobalamin biosynthetic process"/>
    <property type="evidence" value="ECO:0007669"/>
    <property type="project" value="InterPro"/>
</dbReference>
<dbReference type="UniPathway" id="UPA00148"/>
<evidence type="ECO:0000256" key="3">
    <source>
        <dbReference type="ARBA" id="ARBA00022573"/>
    </source>
</evidence>
<dbReference type="InterPro" id="IPR035996">
    <property type="entry name" value="4pyrrol_Methylase_sf"/>
</dbReference>
<keyword evidence="9" id="KW-0456">Lyase</keyword>
<sequence length="509" mass="56639">MKVYFIGAGAGDPELITIKGKKAVEDSQIIIYAGSLVNPEILEYNPEADIHNSASLSLEEVISIIKKAAAENKNVARIHTGDPSIYGAIKEQIDLLEKNNIDYQIIPGVSSFLAAAAALSAELTLPEVSQTVILSRQAGRTPVPEKEKLSRLAEHQASMAVFLSVQMIEEVVAELLEGYTHDTPAAVVAKASWPDESIIRGTLADIAYKVKSAGIKKTALIMVGDFLDPEYAKSKLYDKNFAHEYRSAGAEKKAILVVSFGTSYHETREKTIQACERKIAKRFPEYDLKRAFTSQMIINKLQKRDEIIIDNPEIALKKLYEEGYQEVVVQPLHIINGSELHELIRTVKTFKNNFRTLKWGNALLSKTDDYFELAEILKNEIENVQPDQAVVLMGHGSSHAANSDYAALDYVLKERGMENYYVGAVEGYPEIEVVIEQLEKKNYNKVKLAPLMLVAGDHAQNDMAGEANDSWKNILENAGYEVEIQLKGLGEYDGVQNKYTEKLNKLLSE</sequence>
<dbReference type="InterPro" id="IPR010388">
    <property type="entry name" value="Anaerobic_Co-chelatase"/>
</dbReference>
<evidence type="ECO:0000256" key="7">
    <source>
        <dbReference type="RuleBase" id="RU003960"/>
    </source>
</evidence>
<dbReference type="Pfam" id="PF00590">
    <property type="entry name" value="TP_methylase"/>
    <property type="match status" value="1"/>
</dbReference>
<protein>
    <submittedName>
        <fullName evidence="9">Precorrin-4 C11-methyltransferase</fullName>
        <ecNumber evidence="9">2.1.1.133</ecNumber>
        <ecNumber evidence="9">4.99.1.3</ecNumber>
    </submittedName>
</protein>
<dbReference type="InterPro" id="IPR050161">
    <property type="entry name" value="Siro_Cobalamin_biosynth"/>
</dbReference>
<dbReference type="SUPFAM" id="SSF53800">
    <property type="entry name" value="Chelatase"/>
    <property type="match status" value="1"/>
</dbReference>
<dbReference type="CDD" id="cd03413">
    <property type="entry name" value="CbiK_C"/>
    <property type="match status" value="1"/>
</dbReference>
<reference evidence="9 10" key="1">
    <citation type="submission" date="2010-11" db="EMBL/GenBank/DDBJ databases">
        <title>Complete sequence of Halanaerobium sp. sapolanicus.</title>
        <authorList>
            <consortium name="US DOE Joint Genome Institute"/>
            <person name="Lucas S."/>
            <person name="Copeland A."/>
            <person name="Lapidus A."/>
            <person name="Cheng J.-F."/>
            <person name="Bruce D."/>
            <person name="Goodwin L."/>
            <person name="Pitluck S."/>
            <person name="Davenport K."/>
            <person name="Detter J.C."/>
            <person name="Han C."/>
            <person name="Tapia R."/>
            <person name="Land M."/>
            <person name="Hauser L."/>
            <person name="Jeffries C."/>
            <person name="Kyrpides N."/>
            <person name="Ivanova N."/>
            <person name="Mikhailova N."/>
            <person name="Begemann M.B."/>
            <person name="Mormile M.R."/>
            <person name="Wall J.D."/>
            <person name="Elias D.A."/>
            <person name="Woyke T."/>
        </authorList>
    </citation>
    <scope>NUCLEOTIDE SEQUENCE [LARGE SCALE GENOMIC DNA]</scope>
    <source>
        <strain evidence="10">sapolanicus</strain>
    </source>
</reference>
<organism evidence="9 10">
    <name type="scientific">Halanaerobium hydrogeniformans</name>
    <name type="common">Halanaerobium sp. (strain sapolanicus)</name>
    <dbReference type="NCBI Taxonomy" id="656519"/>
    <lineage>
        <taxon>Bacteria</taxon>
        <taxon>Bacillati</taxon>
        <taxon>Bacillota</taxon>
        <taxon>Clostridia</taxon>
        <taxon>Halanaerobiales</taxon>
        <taxon>Halanaerobiaceae</taxon>
        <taxon>Halanaerobium</taxon>
    </lineage>
</organism>
<dbReference type="EMBL" id="CP002304">
    <property type="protein sequence ID" value="ADQ15610.1"/>
    <property type="molecule type" value="Genomic_DNA"/>
</dbReference>
<dbReference type="eggNOG" id="COG4822">
    <property type="taxonomic scope" value="Bacteria"/>
</dbReference>
<evidence type="ECO:0000256" key="6">
    <source>
        <dbReference type="ARBA" id="ARBA00022691"/>
    </source>
</evidence>
<dbReference type="PANTHER" id="PTHR45790:SF4">
    <property type="entry name" value="COBALT-PRECORRIN-4 C(11)-METHYLTRANSFERASE"/>
    <property type="match status" value="1"/>
</dbReference>
<dbReference type="InterPro" id="IPR006362">
    <property type="entry name" value="Cbl_synth_CobM/CibF"/>
</dbReference>
<dbReference type="eggNOG" id="COG2875">
    <property type="taxonomic scope" value="Bacteria"/>
</dbReference>
<evidence type="ECO:0000256" key="5">
    <source>
        <dbReference type="ARBA" id="ARBA00022679"/>
    </source>
</evidence>
<dbReference type="GO" id="GO:0032259">
    <property type="term" value="P:methylation"/>
    <property type="evidence" value="ECO:0007669"/>
    <property type="project" value="UniProtKB-KW"/>
</dbReference>